<organism evidence="2 3">
    <name type="scientific">Natrinema soli</name>
    <dbReference type="NCBI Taxonomy" id="1930624"/>
    <lineage>
        <taxon>Archaea</taxon>
        <taxon>Methanobacteriati</taxon>
        <taxon>Methanobacteriota</taxon>
        <taxon>Stenosarchaea group</taxon>
        <taxon>Halobacteria</taxon>
        <taxon>Halobacteriales</taxon>
        <taxon>Natrialbaceae</taxon>
        <taxon>Natrinema</taxon>
    </lineage>
</organism>
<feature type="non-terminal residue" evidence="2">
    <location>
        <position position="1"/>
    </location>
</feature>
<dbReference type="PANTHER" id="PTHR34512">
    <property type="entry name" value="CELL SURFACE PROTEIN"/>
    <property type="match status" value="1"/>
</dbReference>
<dbReference type="EMBL" id="JBHSWV010000287">
    <property type="protein sequence ID" value="MFC6766707.1"/>
    <property type="molecule type" value="Genomic_DNA"/>
</dbReference>
<dbReference type="Gene3D" id="2.130.10.10">
    <property type="entry name" value="YVTN repeat-like/Quinoprotein amine dehydrogenase"/>
    <property type="match status" value="1"/>
</dbReference>
<dbReference type="RefSeq" id="WP_273739657.1">
    <property type="nucleotide sequence ID" value="NZ_JAQIVI010000287.1"/>
</dbReference>
<name>A0ABD5ST41_9EURY</name>
<proteinExistence type="predicted"/>
<gene>
    <name evidence="2" type="ORF">ACFQE6_17435</name>
</gene>
<keyword evidence="3" id="KW-1185">Reference proteome</keyword>
<sequence length="149" mass="15718">ADDAGTLLALDAATGQSWFTYEIRDGFTTSPTVLADAETTFAGAADGYVHVTDTTVGRRKLRGWLFSRKGVELDGPVRSFPVVVGDVLCVGDASGSLYGIDVADSEPRWHVGLDDAVIGSPAVAPGRLYVGCDDGQLSCLEWDTDETGF</sequence>
<evidence type="ECO:0000259" key="1">
    <source>
        <dbReference type="Pfam" id="PF13360"/>
    </source>
</evidence>
<protein>
    <submittedName>
        <fullName evidence="2">PQQ-binding-like beta-propeller repeat protein</fullName>
    </submittedName>
</protein>
<dbReference type="Pfam" id="PF13360">
    <property type="entry name" value="PQQ_2"/>
    <property type="match status" value="1"/>
</dbReference>
<dbReference type="PANTHER" id="PTHR34512:SF30">
    <property type="entry name" value="OUTER MEMBRANE PROTEIN ASSEMBLY FACTOR BAMB"/>
    <property type="match status" value="1"/>
</dbReference>
<dbReference type="InterPro" id="IPR002372">
    <property type="entry name" value="PQQ_rpt_dom"/>
</dbReference>
<comment type="caution">
    <text evidence="2">The sequence shown here is derived from an EMBL/GenBank/DDBJ whole genome shotgun (WGS) entry which is preliminary data.</text>
</comment>
<dbReference type="SUPFAM" id="SSF50998">
    <property type="entry name" value="Quinoprotein alcohol dehydrogenase-like"/>
    <property type="match status" value="2"/>
</dbReference>
<evidence type="ECO:0000313" key="2">
    <source>
        <dbReference type="EMBL" id="MFC6766707.1"/>
    </source>
</evidence>
<dbReference type="AlphaFoldDB" id="A0ABD5ST41"/>
<reference evidence="2 3" key="1">
    <citation type="journal article" date="2019" name="Int. J. Syst. Evol. Microbiol.">
        <title>The Global Catalogue of Microorganisms (GCM) 10K type strain sequencing project: providing services to taxonomists for standard genome sequencing and annotation.</title>
        <authorList>
            <consortium name="The Broad Institute Genomics Platform"/>
            <consortium name="The Broad Institute Genome Sequencing Center for Infectious Disease"/>
            <person name="Wu L."/>
            <person name="Ma J."/>
        </authorList>
    </citation>
    <scope>NUCLEOTIDE SEQUENCE [LARGE SCALE GENOMIC DNA]</scope>
    <source>
        <strain evidence="2 3">LMG 29247</strain>
    </source>
</reference>
<feature type="domain" description="Pyrrolo-quinoline quinone repeat" evidence="1">
    <location>
        <begin position="2"/>
        <end position="110"/>
    </location>
</feature>
<accession>A0ABD5ST41</accession>
<dbReference type="Proteomes" id="UP001596383">
    <property type="component" value="Unassembled WGS sequence"/>
</dbReference>
<dbReference type="InterPro" id="IPR015943">
    <property type="entry name" value="WD40/YVTN_repeat-like_dom_sf"/>
</dbReference>
<evidence type="ECO:0000313" key="3">
    <source>
        <dbReference type="Proteomes" id="UP001596383"/>
    </source>
</evidence>
<dbReference type="InterPro" id="IPR011047">
    <property type="entry name" value="Quinoprotein_ADH-like_sf"/>
</dbReference>
<dbReference type="Gene3D" id="2.40.10.480">
    <property type="match status" value="1"/>
</dbReference>